<feature type="binding site" evidence="2">
    <location>
        <begin position="16"/>
        <end position="19"/>
    </location>
    <ligand>
        <name>FAD</name>
        <dbReference type="ChEBI" id="CHEBI:57692"/>
    </ligand>
</feature>
<dbReference type="Proteomes" id="UP000676996">
    <property type="component" value="Unassembled WGS sequence"/>
</dbReference>
<dbReference type="InterPro" id="IPR033856">
    <property type="entry name" value="Trp_halogen"/>
</dbReference>
<feature type="binding site" evidence="2">
    <location>
        <position position="338"/>
    </location>
    <ligand>
        <name>FAD</name>
        <dbReference type="ChEBI" id="CHEBI:57692"/>
    </ligand>
</feature>
<keyword evidence="2" id="KW-0274">FAD</keyword>
<sequence>MQSEGNAIRNIVIVGGGTAGWMSAAVLSRWFPREYCEIHLVESSAIPTVGVGEATIPSILKINQMLGIDEPELIRRTKGTYKLGIEFDGWAKSGERYFHPFGSYGRIVGPIAFPHYWRRFRSAVGGRRAGNLEEYSLNAVAAAARKFDHKSPSPSGQRGFTSYALHFDATLYAAYLAEIAERRGVTRHDSKVVGHRMEDGSVASIALENGSKLHGDLFIDCTGFRALLIGGAMDVGFIDWSRFLPCDRAVVVQSEPLPDLPPFTRAKAGTAGWQWRIPLQDRTSNGYVYCSSYIDEEAAQTELMANLSTKATASPRLIRFRTGRRNTAWKRNVVAIGLSAGFIEPLESTSIHLLQTGLERLLNLMPTKDFRQADIDFYNRSVASEFERVRDFIVLHYHTNARTEKFWQDRRTEKIPETLRERIDLYRGYGRTFKSDDDLFGPVSWTAVMEGQGLHGETHDPFTDCIPGDSLANGLDAIRSDIQRAVANMPSHKAYIEAMLKHAHPGSCES</sequence>
<evidence type="ECO:0000256" key="2">
    <source>
        <dbReference type="PIRSR" id="PIRSR011396-2"/>
    </source>
</evidence>
<organism evidence="3 4">
    <name type="scientific">Stakelama marina</name>
    <dbReference type="NCBI Taxonomy" id="2826939"/>
    <lineage>
        <taxon>Bacteria</taxon>
        <taxon>Pseudomonadati</taxon>
        <taxon>Pseudomonadota</taxon>
        <taxon>Alphaproteobacteria</taxon>
        <taxon>Sphingomonadales</taxon>
        <taxon>Sphingomonadaceae</taxon>
        <taxon>Stakelama</taxon>
    </lineage>
</organism>
<dbReference type="PANTHER" id="PTHR43747">
    <property type="entry name" value="FAD-BINDING PROTEIN"/>
    <property type="match status" value="1"/>
</dbReference>
<evidence type="ECO:0000256" key="1">
    <source>
        <dbReference type="PIRSR" id="PIRSR011396-1"/>
    </source>
</evidence>
<dbReference type="GO" id="GO:0004497">
    <property type="term" value="F:monooxygenase activity"/>
    <property type="evidence" value="ECO:0007669"/>
    <property type="project" value="InterPro"/>
</dbReference>
<dbReference type="Pfam" id="PF04820">
    <property type="entry name" value="Trp_halogenase"/>
    <property type="match status" value="1"/>
</dbReference>
<dbReference type="Gene3D" id="3.50.50.60">
    <property type="entry name" value="FAD/NAD(P)-binding domain"/>
    <property type="match status" value="1"/>
</dbReference>
<dbReference type="AlphaFoldDB" id="A0A8T4IAW3"/>
<evidence type="ECO:0000313" key="3">
    <source>
        <dbReference type="EMBL" id="MBR0551543.1"/>
    </source>
</evidence>
<dbReference type="InterPro" id="IPR036188">
    <property type="entry name" value="FAD/NAD-bd_sf"/>
</dbReference>
<feature type="binding site" evidence="2">
    <location>
        <position position="347"/>
    </location>
    <ligand>
        <name>L-tryptophan</name>
        <dbReference type="ChEBI" id="CHEBI:57912"/>
    </ligand>
</feature>
<proteinExistence type="predicted"/>
<keyword evidence="2" id="KW-0547">Nucleotide-binding</keyword>
<name>A0A8T4IAW3_9SPHN</name>
<comment type="caution">
    <text evidence="3">The sequence shown here is derived from an EMBL/GenBank/DDBJ whole genome shotgun (WGS) entry which is preliminary data.</text>
</comment>
<evidence type="ECO:0000313" key="4">
    <source>
        <dbReference type="Proteomes" id="UP000676996"/>
    </source>
</evidence>
<dbReference type="GO" id="GO:0000166">
    <property type="term" value="F:nucleotide binding"/>
    <property type="evidence" value="ECO:0007669"/>
    <property type="project" value="UniProtKB-KW"/>
</dbReference>
<dbReference type="PIRSF" id="PIRSF011396">
    <property type="entry name" value="Trp_halogenase"/>
    <property type="match status" value="1"/>
</dbReference>
<dbReference type="SUPFAM" id="SSF51905">
    <property type="entry name" value="FAD/NAD(P)-binding domain"/>
    <property type="match status" value="1"/>
</dbReference>
<reference evidence="3" key="1">
    <citation type="submission" date="2021-04" db="EMBL/GenBank/DDBJ databases">
        <title>Ouciella asimina sp. nov., isolated from the surface seawater in the hydrothermal field of Okinawa Trough.</title>
        <authorList>
            <person name="Shuang W."/>
        </authorList>
    </citation>
    <scope>NUCLEOTIDE SEQUENCE</scope>
    <source>
        <strain evidence="3">LXI357</strain>
    </source>
</reference>
<gene>
    <name evidence="3" type="ORF">J7S20_03375</name>
</gene>
<keyword evidence="4" id="KW-1185">Reference proteome</keyword>
<keyword evidence="2" id="KW-0285">Flavoprotein</keyword>
<protein>
    <submittedName>
        <fullName evidence="3">Tryptophan 7-halogenase</fullName>
    </submittedName>
</protein>
<feature type="active site" evidence="1">
    <location>
        <position position="82"/>
    </location>
</feature>
<dbReference type="PANTHER" id="PTHR43747:SF4">
    <property type="entry name" value="FLAVIN-DEPENDENT TRYPTOPHAN HALOGENASE"/>
    <property type="match status" value="1"/>
</dbReference>
<feature type="binding site" evidence="2">
    <location>
        <position position="82"/>
    </location>
    <ligand>
        <name>7-chloro-L-tryptophan</name>
        <dbReference type="ChEBI" id="CHEBI:58713"/>
    </ligand>
</feature>
<dbReference type="EMBL" id="JAGRQC010000001">
    <property type="protein sequence ID" value="MBR0551543.1"/>
    <property type="molecule type" value="Genomic_DNA"/>
</dbReference>
<feature type="binding site" evidence="2">
    <location>
        <position position="351"/>
    </location>
    <ligand>
        <name>FAD</name>
        <dbReference type="ChEBI" id="CHEBI:57692"/>
    </ligand>
</feature>
<accession>A0A8T4IAW3</accession>
<dbReference type="InterPro" id="IPR006905">
    <property type="entry name" value="Flavin_halogenase"/>
</dbReference>
<dbReference type="InterPro" id="IPR050816">
    <property type="entry name" value="Flavin-dep_Halogenase_NPB"/>
</dbReference>
<feature type="binding site" evidence="2">
    <location>
        <position position="192"/>
    </location>
    <ligand>
        <name>FAD</name>
        <dbReference type="ChEBI" id="CHEBI:57692"/>
    </ligand>
</feature>
<dbReference type="RefSeq" id="WP_284052816.1">
    <property type="nucleotide sequence ID" value="NZ_JAGRQC010000001.1"/>
</dbReference>